<dbReference type="AlphaFoldDB" id="A0A7W9EPV8"/>
<dbReference type="InterPro" id="IPR036514">
    <property type="entry name" value="SGNH_hydro_sf"/>
</dbReference>
<feature type="domain" description="Carbohydrate esterase 2 N-terminal" evidence="3">
    <location>
        <begin position="33"/>
        <end position="133"/>
    </location>
</feature>
<dbReference type="InterPro" id="IPR040794">
    <property type="entry name" value="CE2_N"/>
</dbReference>
<dbReference type="Gene3D" id="2.60.120.260">
    <property type="entry name" value="Galactose-binding domain-like"/>
    <property type="match status" value="1"/>
</dbReference>
<evidence type="ECO:0000259" key="2">
    <source>
        <dbReference type="Pfam" id="PF13472"/>
    </source>
</evidence>
<keyword evidence="1" id="KW-0732">Signal</keyword>
<feature type="chain" id="PRO_5030575421" evidence="1">
    <location>
        <begin position="18"/>
        <end position="347"/>
    </location>
</feature>
<dbReference type="InterPro" id="IPR013830">
    <property type="entry name" value="SGNH_hydro"/>
</dbReference>
<dbReference type="Pfam" id="PF17996">
    <property type="entry name" value="CE2_N"/>
    <property type="match status" value="1"/>
</dbReference>
<evidence type="ECO:0000313" key="4">
    <source>
        <dbReference type="EMBL" id="MBB5705869.1"/>
    </source>
</evidence>
<protein>
    <submittedName>
        <fullName evidence="4">Lysophospholipase L1-like esterase</fullName>
    </submittedName>
</protein>
<dbReference type="PANTHER" id="PTHR37834:SF2">
    <property type="entry name" value="ESTERASE, SGNH HYDROLASE-TYPE"/>
    <property type="match status" value="1"/>
</dbReference>
<name>A0A7W9EPV8_9SPHN</name>
<accession>A0A7W9EPV8</accession>
<dbReference type="Pfam" id="PF13472">
    <property type="entry name" value="Lipase_GDSL_2"/>
    <property type="match status" value="1"/>
</dbReference>
<feature type="signal peptide" evidence="1">
    <location>
        <begin position="1"/>
        <end position="17"/>
    </location>
</feature>
<dbReference type="SUPFAM" id="SSF52266">
    <property type="entry name" value="SGNH hydrolase"/>
    <property type="match status" value="1"/>
</dbReference>
<dbReference type="Proteomes" id="UP000537161">
    <property type="component" value="Unassembled WGS sequence"/>
</dbReference>
<reference evidence="4 5" key="1">
    <citation type="submission" date="2020-08" db="EMBL/GenBank/DDBJ databases">
        <title>Genomic Encyclopedia of Type Strains, Phase IV (KMG-IV): sequencing the most valuable type-strain genomes for metagenomic binning, comparative biology and taxonomic classification.</title>
        <authorList>
            <person name="Goeker M."/>
        </authorList>
    </citation>
    <scope>NUCLEOTIDE SEQUENCE [LARGE SCALE GENOMIC DNA]</scope>
    <source>
        <strain evidence="4 5">DSM 27163</strain>
    </source>
</reference>
<feature type="domain" description="SGNH hydrolase-type esterase" evidence="2">
    <location>
        <begin position="141"/>
        <end position="298"/>
    </location>
</feature>
<dbReference type="GO" id="GO:0052689">
    <property type="term" value="F:carboxylic ester hydrolase activity"/>
    <property type="evidence" value="ECO:0007669"/>
    <property type="project" value="InterPro"/>
</dbReference>
<organism evidence="4 5">
    <name type="scientific">Sphingopyxis panaciterrulae</name>
    <dbReference type="NCBI Taxonomy" id="462372"/>
    <lineage>
        <taxon>Bacteria</taxon>
        <taxon>Pseudomonadati</taxon>
        <taxon>Pseudomonadota</taxon>
        <taxon>Alphaproteobacteria</taxon>
        <taxon>Sphingomonadales</taxon>
        <taxon>Sphingomonadaceae</taxon>
        <taxon>Sphingopyxis</taxon>
    </lineage>
</organism>
<comment type="caution">
    <text evidence="4">The sequence shown here is derived from an EMBL/GenBank/DDBJ whole genome shotgun (WGS) entry which is preliminary data.</text>
</comment>
<dbReference type="Gene3D" id="3.40.50.1110">
    <property type="entry name" value="SGNH hydrolase"/>
    <property type="match status" value="1"/>
</dbReference>
<keyword evidence="5" id="KW-1185">Reference proteome</keyword>
<proteinExistence type="predicted"/>
<dbReference type="InterPro" id="IPR052762">
    <property type="entry name" value="PCW_deacetylase/CE"/>
</dbReference>
<evidence type="ECO:0000256" key="1">
    <source>
        <dbReference type="SAM" id="SignalP"/>
    </source>
</evidence>
<dbReference type="RefSeq" id="WP_221235014.1">
    <property type="nucleotide sequence ID" value="NZ_JACIJH010000002.1"/>
</dbReference>
<dbReference type="InterPro" id="IPR037461">
    <property type="entry name" value="CtCE2-like_dom"/>
</dbReference>
<evidence type="ECO:0000259" key="3">
    <source>
        <dbReference type="Pfam" id="PF17996"/>
    </source>
</evidence>
<dbReference type="PANTHER" id="PTHR37834">
    <property type="entry name" value="GDSL-LIKE LIPASE/ACYLHYDROLASE DOMAIN PROTEIN (AFU_ORTHOLOGUE AFUA_2G00620)"/>
    <property type="match status" value="1"/>
</dbReference>
<dbReference type="EMBL" id="JACIJH010000002">
    <property type="protein sequence ID" value="MBB5705869.1"/>
    <property type="molecule type" value="Genomic_DNA"/>
</dbReference>
<sequence length="347" mass="37014">MIRPLFMPLLALTLAGAAPTERPAFAPLAVHVGGRTAAAADSSLAFGWPGVYVEGRFHGTAVRVRFAAPTDHLRLSIDGTERAVFRAPGTVDTMLAGLVDGVHIVRLDKLTESQTGGSRFLGFAAAGAPLAPPTRARQIEFIGDSFSVGYGNLSPNRECSERQVHDLTDTTRAFGPLTARALDADYRIHAFSGFGMVRNYNGRAAGDSLPDRYSLALPGDPAPAAADADWHPDAIVINLGTNDFSTPVQASEPWADTAALKTAYRDRYAAFVTELAARQPQARFILMGSDLFFPEVAAVAATLQAGLPGRVTTLHFTGLDFGGCHAHPSLADHRRIADQLVRVIESR</sequence>
<dbReference type="CDD" id="cd01831">
    <property type="entry name" value="Endoglucanase_E_like"/>
    <property type="match status" value="1"/>
</dbReference>
<gene>
    <name evidence="4" type="ORF">FHR21_001202</name>
</gene>
<evidence type="ECO:0000313" key="5">
    <source>
        <dbReference type="Proteomes" id="UP000537161"/>
    </source>
</evidence>